<evidence type="ECO:0000313" key="2">
    <source>
        <dbReference type="Proteomes" id="UP000248961"/>
    </source>
</evidence>
<reference evidence="1 2" key="1">
    <citation type="submission" date="2018-02" db="EMBL/GenBank/DDBJ databases">
        <title>The genomes of Aspergillus section Nigri reveals drivers in fungal speciation.</title>
        <authorList>
            <consortium name="DOE Joint Genome Institute"/>
            <person name="Vesth T.C."/>
            <person name="Nybo J."/>
            <person name="Theobald S."/>
            <person name="Brandl J."/>
            <person name="Frisvad J.C."/>
            <person name="Nielsen K.F."/>
            <person name="Lyhne E.K."/>
            <person name="Kogle M.E."/>
            <person name="Kuo A."/>
            <person name="Riley R."/>
            <person name="Clum A."/>
            <person name="Nolan M."/>
            <person name="Lipzen A."/>
            <person name="Salamov A."/>
            <person name="Henrissat B."/>
            <person name="Wiebenga A."/>
            <person name="De vries R.P."/>
            <person name="Grigoriev I.V."/>
            <person name="Mortensen U.H."/>
            <person name="Andersen M.R."/>
            <person name="Baker S.E."/>
        </authorList>
    </citation>
    <scope>NUCLEOTIDE SEQUENCE [LARGE SCALE GENOMIC DNA]</scope>
    <source>
        <strain evidence="1 2">CBS 101889</strain>
    </source>
</reference>
<dbReference type="OrthoDB" id="2316594at2759"/>
<dbReference type="Proteomes" id="UP000248961">
    <property type="component" value="Unassembled WGS sequence"/>
</dbReference>
<keyword evidence="2" id="KW-1185">Reference proteome</keyword>
<dbReference type="VEuPathDB" id="FungiDB:BO97DRAFT_459399"/>
<dbReference type="RefSeq" id="XP_025548369.1">
    <property type="nucleotide sequence ID" value="XM_025699281.1"/>
</dbReference>
<organism evidence="1 2">
    <name type="scientific">Aspergillus homomorphus (strain CBS 101889)</name>
    <dbReference type="NCBI Taxonomy" id="1450537"/>
    <lineage>
        <taxon>Eukaryota</taxon>
        <taxon>Fungi</taxon>
        <taxon>Dikarya</taxon>
        <taxon>Ascomycota</taxon>
        <taxon>Pezizomycotina</taxon>
        <taxon>Eurotiomycetes</taxon>
        <taxon>Eurotiomycetidae</taxon>
        <taxon>Eurotiales</taxon>
        <taxon>Aspergillaceae</taxon>
        <taxon>Aspergillus</taxon>
        <taxon>Aspergillus subgen. Circumdati</taxon>
    </lineage>
</organism>
<protein>
    <submittedName>
        <fullName evidence="1">Uncharacterized protein</fullName>
    </submittedName>
</protein>
<dbReference type="GeneID" id="37203570"/>
<evidence type="ECO:0000313" key="1">
    <source>
        <dbReference type="EMBL" id="RAL09215.1"/>
    </source>
</evidence>
<accession>A0A395HPM5</accession>
<dbReference type="Gene3D" id="3.40.50.300">
    <property type="entry name" value="P-loop containing nucleotide triphosphate hydrolases"/>
    <property type="match status" value="1"/>
</dbReference>
<gene>
    <name evidence="1" type="ORF">BO97DRAFT_459399</name>
</gene>
<dbReference type="EMBL" id="KZ824306">
    <property type="protein sequence ID" value="RAL09215.1"/>
    <property type="molecule type" value="Genomic_DNA"/>
</dbReference>
<dbReference type="STRING" id="1450537.A0A395HPM5"/>
<dbReference type="InterPro" id="IPR027417">
    <property type="entry name" value="P-loop_NTPase"/>
</dbReference>
<name>A0A395HPM5_ASPHC</name>
<sequence length="515" mass="56708">MCPPTPLPSISSLFSKEVLNHHMQLLNLSPAQHHKDTTSLAPIIASSALQHLESAAPSDASALQISLLAKSSPEPNTSTNQELALEPTDQDPRLFFNKSHTLSCMLEACLIPLPLGRLAKPLTAVVFHYDTFISDTKGAPCEAAFLASHPAVSVRVLCAPTNLGSILETYAQLDVSVEPLQVDQRHLNTKRMMDLMAVGQEDVPLYMETVKRILREMRITQQVRGGGFNYKYFKARVVNSGLTPAQMGPLNQRLETLESFMPSAQTVGLARTKKSPSDAGTEWKPVPGQLTIVDLSCPCISPETACSLFNICLGIFLQQDSDVGRVFALDEAHKYMNSSPEATVFTDTILSAVRLQRHLAVRAIISTQEPTVSTALLNLCSVTIVHRFSSPEWMRTLKEHLAAATDCVKDKIMPDQTEKDRTRPATLFEKIVHLNVGEALLFAPSAIVGVDDGENGRLVFSRLGGDHLSITVRGRLTAYGGDLFVWLSRGTKFKRLLSYHQFRGRDWNNRIAISK</sequence>
<dbReference type="AlphaFoldDB" id="A0A395HPM5"/>
<proteinExistence type="predicted"/>